<dbReference type="EMBL" id="CBSW010000279">
    <property type="protein sequence ID" value="CDG99036.1"/>
    <property type="molecule type" value="Genomic_DNA"/>
</dbReference>
<accession>A0A077NA82</accession>
<evidence type="ECO:0000313" key="2">
    <source>
        <dbReference type="Proteomes" id="UP000028511"/>
    </source>
</evidence>
<dbReference type="HOGENOM" id="CLU_3067688_0_0_6"/>
<evidence type="ECO:0000313" key="1">
    <source>
        <dbReference type="EMBL" id="CDG99036.1"/>
    </source>
</evidence>
<dbReference type="Gene3D" id="2.40.128.480">
    <property type="entry name" value="Rhodococcus equi virulence-associated protein"/>
    <property type="match status" value="1"/>
</dbReference>
<organism evidence="1 2">
    <name type="scientific">Xenorhabdus bovienii str. puntauvense</name>
    <dbReference type="NCBI Taxonomy" id="1398201"/>
    <lineage>
        <taxon>Bacteria</taxon>
        <taxon>Pseudomonadati</taxon>
        <taxon>Pseudomonadota</taxon>
        <taxon>Gammaproteobacteria</taxon>
        <taxon>Enterobacterales</taxon>
        <taxon>Morganellaceae</taxon>
        <taxon>Xenorhabdus</taxon>
    </lineage>
</organism>
<name>A0A077NA82_XENBV</name>
<protein>
    <submittedName>
        <fullName evidence="1">Uncharacterized protein</fullName>
    </submittedName>
</protein>
<dbReference type="AlphaFoldDB" id="A0A077NA82"/>
<sequence>MDSLDAKTTQCWVYALSITTTIIFYDDDNNNLGNFVGVGAETVSGVFSASGHF</sequence>
<proteinExistence type="predicted"/>
<dbReference type="Proteomes" id="UP000028511">
    <property type="component" value="Unassembled WGS sequence"/>
</dbReference>
<dbReference type="InterPro" id="IPR038625">
    <property type="entry name" value="R_equi_Vir_sf"/>
</dbReference>
<comment type="caution">
    <text evidence="1">The sequence shown here is derived from an EMBL/GenBank/DDBJ whole genome shotgun (WGS) entry which is preliminary data.</text>
</comment>
<gene>
    <name evidence="1" type="ORF">XBP1_720012</name>
</gene>
<reference evidence="1" key="1">
    <citation type="submission" date="2013-07" db="EMBL/GenBank/DDBJ databases">
        <title>Sub-species coevolution in mutualistic symbiosis.</title>
        <authorList>
            <person name="Murfin K."/>
            <person name="Klassen J."/>
            <person name="Lee M."/>
            <person name="Forst S."/>
            <person name="Stock P."/>
            <person name="Goodrich-Blair H."/>
        </authorList>
    </citation>
    <scope>NUCLEOTIDE SEQUENCE [LARGE SCALE GENOMIC DNA]</scope>
    <source>
        <strain evidence="1">Puntauvense</strain>
    </source>
</reference>